<dbReference type="InterPro" id="IPR000544">
    <property type="entry name" value="Octanoyltransferase"/>
</dbReference>
<dbReference type="PANTHER" id="PTHR10993">
    <property type="entry name" value="OCTANOYLTRANSFERASE"/>
    <property type="match status" value="1"/>
</dbReference>
<evidence type="ECO:0000256" key="8">
    <source>
        <dbReference type="PIRSR" id="PIRSR016262-3"/>
    </source>
</evidence>
<accession>A0AAX4P9Q1</accession>
<evidence type="ECO:0000256" key="4">
    <source>
        <dbReference type="ARBA" id="ARBA00022679"/>
    </source>
</evidence>
<evidence type="ECO:0000256" key="5">
    <source>
        <dbReference type="ARBA" id="ARBA00023315"/>
    </source>
</evidence>
<dbReference type="GO" id="GO:0009249">
    <property type="term" value="P:protein lipoylation"/>
    <property type="evidence" value="ECO:0007669"/>
    <property type="project" value="InterPro"/>
</dbReference>
<evidence type="ECO:0000256" key="1">
    <source>
        <dbReference type="ARBA" id="ARBA00004821"/>
    </source>
</evidence>
<dbReference type="CDD" id="cd16444">
    <property type="entry name" value="LipB"/>
    <property type="match status" value="1"/>
</dbReference>
<keyword evidence="4" id="KW-0808">Transferase</keyword>
<dbReference type="PIRSF" id="PIRSF016262">
    <property type="entry name" value="LPLase"/>
    <property type="match status" value="1"/>
</dbReference>
<evidence type="ECO:0000259" key="9">
    <source>
        <dbReference type="PROSITE" id="PS51733"/>
    </source>
</evidence>
<comment type="pathway">
    <text evidence="1">Protein modification; protein lipoylation via endogenous pathway; protein N(6)-(lipoyl)lysine from octanoyl-[acyl-carrier-protein]: step 1/2.</text>
</comment>
<evidence type="ECO:0000256" key="6">
    <source>
        <dbReference type="PIRSR" id="PIRSR016262-1"/>
    </source>
</evidence>
<feature type="site" description="Lowers pKa of active site Cys" evidence="8">
    <location>
        <position position="149"/>
    </location>
</feature>
<feature type="domain" description="BPL/LPL catalytic" evidence="9">
    <location>
        <begin position="39"/>
        <end position="223"/>
    </location>
</feature>
<feature type="binding site" evidence="7">
    <location>
        <begin position="152"/>
        <end position="154"/>
    </location>
    <ligand>
        <name>substrate</name>
    </ligand>
</feature>
<protein>
    <recommendedName>
        <fullName evidence="3">lipoyl(octanoyl) transferase</fullName>
        <ecNumber evidence="3">2.3.1.181</ecNumber>
    </recommendedName>
</protein>
<evidence type="ECO:0000313" key="10">
    <source>
        <dbReference type="EMBL" id="WZN62479.1"/>
    </source>
</evidence>
<dbReference type="InterPro" id="IPR045864">
    <property type="entry name" value="aa-tRNA-synth_II/BPL/LPL"/>
</dbReference>
<dbReference type="Proteomes" id="UP001472866">
    <property type="component" value="Chromosome 06"/>
</dbReference>
<comment type="similarity">
    <text evidence="2">Belongs to the LipB family.</text>
</comment>
<reference evidence="10 11" key="1">
    <citation type="submission" date="2024-03" db="EMBL/GenBank/DDBJ databases">
        <title>Complete genome sequence of the green alga Chloropicon roscoffensis RCC1871.</title>
        <authorList>
            <person name="Lemieux C."/>
            <person name="Pombert J.-F."/>
            <person name="Otis C."/>
            <person name="Turmel M."/>
        </authorList>
    </citation>
    <scope>NUCLEOTIDE SEQUENCE [LARGE SCALE GENOMIC DNA]</scope>
    <source>
        <strain evidence="10 11">RCC1871</strain>
    </source>
</reference>
<dbReference type="SUPFAM" id="SSF55681">
    <property type="entry name" value="Class II aaRS and biotin synthetases"/>
    <property type="match status" value="1"/>
</dbReference>
<evidence type="ECO:0000256" key="7">
    <source>
        <dbReference type="PIRSR" id="PIRSR016262-2"/>
    </source>
</evidence>
<organism evidence="10 11">
    <name type="scientific">Chloropicon roscoffensis</name>
    <dbReference type="NCBI Taxonomy" id="1461544"/>
    <lineage>
        <taxon>Eukaryota</taxon>
        <taxon>Viridiplantae</taxon>
        <taxon>Chlorophyta</taxon>
        <taxon>Chloropicophyceae</taxon>
        <taxon>Chloropicales</taxon>
        <taxon>Chloropicaceae</taxon>
        <taxon>Chloropicon</taxon>
    </lineage>
</organism>
<feature type="binding site" evidence="7">
    <location>
        <begin position="165"/>
        <end position="167"/>
    </location>
    <ligand>
        <name>substrate</name>
    </ligand>
</feature>
<dbReference type="Pfam" id="PF21948">
    <property type="entry name" value="LplA-B_cat"/>
    <property type="match status" value="1"/>
</dbReference>
<dbReference type="EC" id="2.3.1.181" evidence="3"/>
<dbReference type="GO" id="GO:0033819">
    <property type="term" value="F:lipoyl(octanoyl) transferase activity"/>
    <property type="evidence" value="ECO:0007669"/>
    <property type="project" value="UniProtKB-EC"/>
</dbReference>
<dbReference type="HAMAP" id="MF_00013">
    <property type="entry name" value="LipB"/>
    <property type="match status" value="1"/>
</dbReference>
<feature type="active site" description="Acyl-thioester intermediate" evidence="6">
    <location>
        <position position="183"/>
    </location>
</feature>
<name>A0AAX4P9Q1_9CHLO</name>
<dbReference type="EMBL" id="CP151506">
    <property type="protein sequence ID" value="WZN62479.1"/>
    <property type="molecule type" value="Genomic_DNA"/>
</dbReference>
<keyword evidence="11" id="KW-1185">Reference proteome</keyword>
<dbReference type="NCBIfam" id="TIGR00214">
    <property type="entry name" value="lipB"/>
    <property type="match status" value="1"/>
</dbReference>
<feature type="binding site" evidence="7">
    <location>
        <begin position="84"/>
        <end position="91"/>
    </location>
    <ligand>
        <name>substrate</name>
    </ligand>
</feature>
<keyword evidence="5" id="KW-0012">Acyltransferase</keyword>
<dbReference type="PROSITE" id="PS01313">
    <property type="entry name" value="LIPB"/>
    <property type="match status" value="1"/>
</dbReference>
<dbReference type="PANTHER" id="PTHR10993:SF15">
    <property type="entry name" value="OCTANOYLTRANSFERASE LIP2, MITOCHONDRIAL"/>
    <property type="match status" value="1"/>
</dbReference>
<dbReference type="PROSITE" id="PS51733">
    <property type="entry name" value="BPL_LPL_CATALYTIC"/>
    <property type="match status" value="1"/>
</dbReference>
<dbReference type="AlphaFoldDB" id="A0AAX4P9Q1"/>
<dbReference type="NCBIfam" id="NF010925">
    <property type="entry name" value="PRK14345.1"/>
    <property type="match status" value="1"/>
</dbReference>
<evidence type="ECO:0000313" key="11">
    <source>
        <dbReference type="Proteomes" id="UP001472866"/>
    </source>
</evidence>
<dbReference type="InterPro" id="IPR020605">
    <property type="entry name" value="Octanoyltransferase_CS"/>
</dbReference>
<evidence type="ECO:0000256" key="3">
    <source>
        <dbReference type="ARBA" id="ARBA00012334"/>
    </source>
</evidence>
<proteinExistence type="inferred from homology"/>
<gene>
    <name evidence="10" type="ORF">HKI87_06g40160</name>
</gene>
<sequence>MAGVGSHAARIGLVRFAGEVPYAPALALQDAIASSVKKGSLPSLLISLQHKPCFTLGKRGKLDDVLARDEEAKCDGVEVVRSNRGGEVTYHGPGQVVVYPIVNLRTIKFGPRKYVETLEDAVVHTVAEMGLSARGRVPGATGVWIGDRKVAAIGVRISGGVATHGVALNVDPDLSKFRDIVPCGITDREVTSVWRELGGRGPTAEEIGDRLLRRLAALLGSPGGGFSPLSPPEMGEVEGFARRVAPGASFSVE</sequence>
<dbReference type="Gene3D" id="3.30.930.10">
    <property type="entry name" value="Bira Bifunctional Protein, Domain 2"/>
    <property type="match status" value="1"/>
</dbReference>
<dbReference type="InterPro" id="IPR004143">
    <property type="entry name" value="BPL_LPL_catalytic"/>
</dbReference>
<evidence type="ECO:0000256" key="2">
    <source>
        <dbReference type="ARBA" id="ARBA00007907"/>
    </source>
</evidence>